<dbReference type="RefSeq" id="WP_377364790.1">
    <property type="nucleotide sequence ID" value="NZ_JBHTMN010000003.1"/>
</dbReference>
<evidence type="ECO:0000259" key="1">
    <source>
        <dbReference type="Pfam" id="PF01738"/>
    </source>
</evidence>
<keyword evidence="2" id="KW-0378">Hydrolase</keyword>
<dbReference type="InterPro" id="IPR002925">
    <property type="entry name" value="Dienelactn_hydro"/>
</dbReference>
<reference evidence="3" key="1">
    <citation type="journal article" date="2019" name="Int. J. Syst. Evol. Microbiol.">
        <title>The Global Catalogue of Microorganisms (GCM) 10K type strain sequencing project: providing services to taxonomists for standard genome sequencing and annotation.</title>
        <authorList>
            <consortium name="The Broad Institute Genomics Platform"/>
            <consortium name="The Broad Institute Genome Sequencing Center for Infectious Disease"/>
            <person name="Wu L."/>
            <person name="Ma J."/>
        </authorList>
    </citation>
    <scope>NUCLEOTIDE SEQUENCE [LARGE SCALE GENOMIC DNA]</scope>
    <source>
        <strain evidence="3">JCM 30774</strain>
    </source>
</reference>
<dbReference type="Gene3D" id="3.40.50.1820">
    <property type="entry name" value="alpha/beta hydrolase"/>
    <property type="match status" value="1"/>
</dbReference>
<dbReference type="EC" id="3.1.-.-" evidence="2"/>
<name>A0ABW4AW09_9GAMM</name>
<dbReference type="PANTHER" id="PTHR46623:SF6">
    <property type="entry name" value="ALPHA_BETA-HYDROLASES SUPERFAMILY PROTEIN"/>
    <property type="match status" value="1"/>
</dbReference>
<sequence>MSSEFNKRFIEGVERSHSHVAWDGEDTSNVHVVIWPTWGGLSDFEKGFASDIASWGYTATAVDLYGQDNNPVDLQAKADTLKLLVTDRALLTGLLNDLTNDVTAAHSDKKIVHVGFCLGGRLAIEAGLHLPVSAGSVSYHGLMNFHRVEPESKANQEARFLVCNGYQDPMVDEDSAESARAYFDELGVDWQFIDFGNAKHSFMLPGANAPQDGHAFSPIANQRGRAYLKAFLEEIA</sequence>
<dbReference type="EMBL" id="JBHTMN010000003">
    <property type="protein sequence ID" value="MFD1382119.1"/>
    <property type="molecule type" value="Genomic_DNA"/>
</dbReference>
<accession>A0ABW4AW09</accession>
<evidence type="ECO:0000313" key="2">
    <source>
        <dbReference type="EMBL" id="MFD1382119.1"/>
    </source>
</evidence>
<dbReference type="InterPro" id="IPR051049">
    <property type="entry name" value="Dienelactone_hydrolase-like"/>
</dbReference>
<gene>
    <name evidence="2" type="ORF">ACFQ45_01990</name>
</gene>
<dbReference type="GO" id="GO:0016787">
    <property type="term" value="F:hydrolase activity"/>
    <property type="evidence" value="ECO:0007669"/>
    <property type="project" value="UniProtKB-KW"/>
</dbReference>
<protein>
    <submittedName>
        <fullName evidence="2">Dienelactone hydrolase family protein</fullName>
        <ecNumber evidence="2">3.1.-.-</ecNumber>
    </submittedName>
</protein>
<evidence type="ECO:0000313" key="3">
    <source>
        <dbReference type="Proteomes" id="UP001597059"/>
    </source>
</evidence>
<keyword evidence="3" id="KW-1185">Reference proteome</keyword>
<dbReference type="Pfam" id="PF01738">
    <property type="entry name" value="DLH"/>
    <property type="match status" value="1"/>
</dbReference>
<proteinExistence type="predicted"/>
<comment type="caution">
    <text evidence="2">The sequence shown here is derived from an EMBL/GenBank/DDBJ whole genome shotgun (WGS) entry which is preliminary data.</text>
</comment>
<organism evidence="2 3">
    <name type="scientific">Rhodanobacter aciditrophus</name>
    <dbReference type="NCBI Taxonomy" id="1623218"/>
    <lineage>
        <taxon>Bacteria</taxon>
        <taxon>Pseudomonadati</taxon>
        <taxon>Pseudomonadota</taxon>
        <taxon>Gammaproteobacteria</taxon>
        <taxon>Lysobacterales</taxon>
        <taxon>Rhodanobacteraceae</taxon>
        <taxon>Rhodanobacter</taxon>
    </lineage>
</organism>
<dbReference type="InterPro" id="IPR029058">
    <property type="entry name" value="AB_hydrolase_fold"/>
</dbReference>
<dbReference type="SUPFAM" id="SSF53474">
    <property type="entry name" value="alpha/beta-Hydrolases"/>
    <property type="match status" value="1"/>
</dbReference>
<dbReference type="Proteomes" id="UP001597059">
    <property type="component" value="Unassembled WGS sequence"/>
</dbReference>
<dbReference type="PANTHER" id="PTHR46623">
    <property type="entry name" value="CARBOXYMETHYLENEBUTENOLIDASE-RELATED"/>
    <property type="match status" value="1"/>
</dbReference>
<feature type="domain" description="Dienelactone hydrolase" evidence="1">
    <location>
        <begin position="31"/>
        <end position="211"/>
    </location>
</feature>